<protein>
    <submittedName>
        <fullName evidence="2">Type I-U CRISPR-associated protein Cas7</fullName>
    </submittedName>
</protein>
<dbReference type="InterPro" id="IPR013403">
    <property type="entry name" value="CRISPR-assoc_prot_Csb1/Cas7u"/>
</dbReference>
<name>A0A150QEG4_SORCE</name>
<dbReference type="EMBL" id="JEMA01000759">
    <property type="protein sequence ID" value="KYF66262.1"/>
    <property type="molecule type" value="Genomic_DNA"/>
</dbReference>
<feature type="region of interest" description="Disordered" evidence="1">
    <location>
        <begin position="238"/>
        <end position="265"/>
    </location>
</feature>
<organism evidence="2 3">
    <name type="scientific">Sorangium cellulosum</name>
    <name type="common">Polyangium cellulosum</name>
    <dbReference type="NCBI Taxonomy" id="56"/>
    <lineage>
        <taxon>Bacteria</taxon>
        <taxon>Pseudomonadati</taxon>
        <taxon>Myxococcota</taxon>
        <taxon>Polyangia</taxon>
        <taxon>Polyangiales</taxon>
        <taxon>Polyangiaceae</taxon>
        <taxon>Sorangium</taxon>
    </lineage>
</organism>
<dbReference type="NCBIfam" id="TIGR02570">
    <property type="entry name" value="cas7_GSU0053"/>
    <property type="match status" value="1"/>
</dbReference>
<dbReference type="Proteomes" id="UP000075260">
    <property type="component" value="Unassembled WGS sequence"/>
</dbReference>
<comment type="caution">
    <text evidence="2">The sequence shown here is derived from an EMBL/GenBank/DDBJ whole genome shotgun (WGS) entry which is preliminary data.</text>
</comment>
<dbReference type="OrthoDB" id="190628at2"/>
<dbReference type="RefSeq" id="WP_061610602.1">
    <property type="nucleotide sequence ID" value="NZ_JEMA01000759.1"/>
</dbReference>
<reference evidence="2 3" key="1">
    <citation type="submission" date="2014-02" db="EMBL/GenBank/DDBJ databases">
        <title>The small core and large imbalanced accessory genome model reveals a collaborative survival strategy of Sorangium cellulosum strains in nature.</title>
        <authorList>
            <person name="Han K."/>
            <person name="Peng R."/>
            <person name="Blom J."/>
            <person name="Li Y.-Z."/>
        </authorList>
    </citation>
    <scope>NUCLEOTIDE SEQUENCE [LARGE SCALE GENOMIC DNA]</scope>
    <source>
        <strain evidence="2 3">So0008-312</strain>
    </source>
</reference>
<dbReference type="Pfam" id="PF09617">
    <property type="entry name" value="Cas_GSU0053"/>
    <property type="match status" value="1"/>
</dbReference>
<dbReference type="AlphaFoldDB" id="A0A150QEG4"/>
<accession>A0A150QEG4</accession>
<evidence type="ECO:0000313" key="3">
    <source>
        <dbReference type="Proteomes" id="UP000075260"/>
    </source>
</evidence>
<evidence type="ECO:0000313" key="2">
    <source>
        <dbReference type="EMBL" id="KYF66262.1"/>
    </source>
</evidence>
<evidence type="ECO:0000256" key="1">
    <source>
        <dbReference type="SAM" id="MobiDB-lite"/>
    </source>
</evidence>
<gene>
    <name evidence="2" type="ORF">BE15_12920</name>
</gene>
<feature type="compositionally biased region" description="Basic and acidic residues" evidence="1">
    <location>
        <begin position="238"/>
        <end position="253"/>
    </location>
</feature>
<sequence length="425" mass="45126">MRSLDLDTLANAVAGGTAAIRAITRLEPAGGPGDKVFPPTYVKERNATTKYATEPRRIDGREVTTVLLDSVASQANRLEEALLEGWRRGELPFPVVQVDFSKQEGLEDLEQITALQAPHRIADALLRDSVLGGTPFRHTTVGKDVTDARPNHATAMFKYCPTALIFGVWDSTGPKGGLGAKFQRCLVSEIVGIDVATGVKTASRLDPAGIQTKAGPVFKHKDPSQDWTVDPKEAELAKGKPIEFSRSGGDGKKGSPSAINHGNIPPSIDAAAGGVTMSHAVQTLVLSLGALRRLRFQTDCSGERLPAEQRDAAEAAARTALAALALAAVVYQRDQGYDLRSRSTLVAKEPLVLDLLGRDGGEPERFSLSRAEAAALLKGAEQKARQLGLGWDPKPVTLTPAPKLAGLIRKSRELAASGEAEDEGG</sequence>
<proteinExistence type="predicted"/>